<keyword evidence="3" id="KW-0378">Hydrolase</keyword>
<dbReference type="PANTHER" id="PTHR30195:SF15">
    <property type="entry name" value="TYPE I RESTRICTION ENZYME HINDI ENDONUCLEASE SUBUNIT"/>
    <property type="match status" value="1"/>
</dbReference>
<dbReference type="InterPro" id="IPR040980">
    <property type="entry name" value="SWI2_SNF2"/>
</dbReference>
<keyword evidence="4" id="KW-1185">Reference proteome</keyword>
<evidence type="ECO:0000313" key="4">
    <source>
        <dbReference type="Proteomes" id="UP000675880"/>
    </source>
</evidence>
<gene>
    <name evidence="3" type="ORF">NSPZN2_100040</name>
</gene>
<dbReference type="Pfam" id="PF18766">
    <property type="entry name" value="SWI2_SNF2"/>
    <property type="match status" value="1"/>
</dbReference>
<dbReference type="Gene3D" id="3.40.50.300">
    <property type="entry name" value="P-loop containing nucleotide triphosphate hydrolases"/>
    <property type="match status" value="1"/>
</dbReference>
<feature type="domain" description="SWI2/SNF2 ATPase" evidence="2">
    <location>
        <begin position="1"/>
        <end position="161"/>
    </location>
</feature>
<protein>
    <submittedName>
        <fullName evidence="3">Type I site-specific deoxyribonuclease</fullName>
        <ecNumber evidence="3">3.1.21.3</ecNumber>
    </submittedName>
</protein>
<name>A0ABM8QZN5_9BACT</name>
<keyword evidence="1" id="KW-0680">Restriction system</keyword>
<comment type="caution">
    <text evidence="3">The sequence shown here is derived from an EMBL/GenBank/DDBJ whole genome shotgun (WGS) entry which is preliminary data.</text>
</comment>
<evidence type="ECO:0000256" key="1">
    <source>
        <dbReference type="ARBA" id="ARBA00022747"/>
    </source>
</evidence>
<reference evidence="3 4" key="1">
    <citation type="submission" date="2021-02" db="EMBL/GenBank/DDBJ databases">
        <authorList>
            <person name="Han P."/>
        </authorList>
    </citation>
    <scope>NUCLEOTIDE SEQUENCE [LARGE SCALE GENOMIC DNA]</scope>
    <source>
        <strain evidence="3">Candidatus Nitrospira sp. ZN2</strain>
    </source>
</reference>
<dbReference type="EMBL" id="CAJNBJ010000002">
    <property type="protein sequence ID" value="CAE6724706.1"/>
    <property type="molecule type" value="Genomic_DNA"/>
</dbReference>
<dbReference type="PANTHER" id="PTHR30195">
    <property type="entry name" value="TYPE I SITE-SPECIFIC DEOXYRIBONUCLEASE PROTEIN SUBUNIT M AND R"/>
    <property type="match status" value="1"/>
</dbReference>
<dbReference type="InterPro" id="IPR027417">
    <property type="entry name" value="P-loop_NTPase"/>
</dbReference>
<accession>A0ABM8QZN5</accession>
<evidence type="ECO:0000313" key="3">
    <source>
        <dbReference type="EMBL" id="CAE6724706.1"/>
    </source>
</evidence>
<proteinExistence type="predicted"/>
<dbReference type="InterPro" id="IPR051268">
    <property type="entry name" value="Type-I_R_enzyme_R_subunit"/>
</dbReference>
<dbReference type="RefSeq" id="WP_213041426.1">
    <property type="nucleotide sequence ID" value="NZ_CAJNBJ010000002.1"/>
</dbReference>
<evidence type="ECO:0000259" key="2">
    <source>
        <dbReference type="Pfam" id="PF18766"/>
    </source>
</evidence>
<dbReference type="SUPFAM" id="SSF52540">
    <property type="entry name" value="P-loop containing nucleoside triphosphate hydrolases"/>
    <property type="match status" value="1"/>
</dbReference>
<organism evidence="3 4">
    <name type="scientific">Nitrospira defluvii</name>
    <dbReference type="NCBI Taxonomy" id="330214"/>
    <lineage>
        <taxon>Bacteria</taxon>
        <taxon>Pseudomonadati</taxon>
        <taxon>Nitrospirota</taxon>
        <taxon>Nitrospiria</taxon>
        <taxon>Nitrospirales</taxon>
        <taxon>Nitrospiraceae</taxon>
        <taxon>Nitrospira</taxon>
    </lineage>
</organism>
<dbReference type="Proteomes" id="UP000675880">
    <property type="component" value="Unassembled WGS sequence"/>
</dbReference>
<sequence>MTDREDLDEQIWRTFIGCGVSDEKTPRVASGKELQETLRGNHRFVFSLIHKFNQPVTAPYSERDDIIVISDEAHRTQAGKFARNMRLALPNASFLGFTGTPLFKHDELTRRIFGSYISRYDFKRSEEDQSTVRLVYENRGEKLGLARLDLNDRIAAKIEEAELNPDQEALLERLLGQDYEVITADDRLDKLADDFV</sequence>
<dbReference type="GO" id="GO:0009035">
    <property type="term" value="F:type I site-specific deoxyribonuclease activity"/>
    <property type="evidence" value="ECO:0007669"/>
    <property type="project" value="UniProtKB-EC"/>
</dbReference>
<dbReference type="EC" id="3.1.21.3" evidence="3"/>